<gene>
    <name evidence="2" type="ORF">A2996_03630</name>
</gene>
<sequence length="389" mass="42700">MKKTLFFVGVLVIIVGFLWQVGLRMKDEKVVEEVSLGKDPQNSTYILDNEKITLVNGSFESDSDSKMIVKNFGEPVYGDLNDDGKDDAVLMLTQDSGGSGTFYYVGVALNSEDKGFAGTNLILLGDRISPQNIEIKNGIAIANYAERKEGDPFTTSPSVGVSKYMFIEESSLEEVIGLQKGETVLRGGLVWGGEVRTFIPCGDGNPEYWITGSSTALQEIKSRYETETKDVLPKNYAPLFSVIVGKIVDAPEDGFGADYQQGIEISQVIKTSRSGNCKSDLIVLDTPLVGSEISSPLKIEGRARGTWFFEASFPITLTDWDGRIIAQGIATATDDWMTEKFVLFTANLEFENPQNIGDFSRRGALILQKDNPSGLPEHDDALEVTVYFK</sequence>
<dbReference type="EMBL" id="MFAB01000001">
    <property type="protein sequence ID" value="OGD69528.1"/>
    <property type="molecule type" value="Genomic_DNA"/>
</dbReference>
<comment type="caution">
    <text evidence="2">The sequence shown here is derived from an EMBL/GenBank/DDBJ whole genome shotgun (WGS) entry which is preliminary data.</text>
</comment>
<dbReference type="STRING" id="1797579.A2996_03630"/>
<protein>
    <recommendedName>
        <fullName evidence="1">Bacterial spore germination immunoglobulin-like domain-containing protein</fullName>
    </recommendedName>
</protein>
<accession>A0A1F5EQ45</accession>
<dbReference type="InterPro" id="IPR018911">
    <property type="entry name" value="Gmad2_Ig-like_dom"/>
</dbReference>
<organism evidence="2 3">
    <name type="scientific">Candidatus Campbellbacteria bacterium RIFCSPLOWO2_01_FULL_34_15</name>
    <dbReference type="NCBI Taxonomy" id="1797579"/>
    <lineage>
        <taxon>Bacteria</taxon>
        <taxon>Candidatus Campbelliibacteriota</taxon>
    </lineage>
</organism>
<reference evidence="2 3" key="1">
    <citation type="journal article" date="2016" name="Nat. Commun.">
        <title>Thousands of microbial genomes shed light on interconnected biogeochemical processes in an aquifer system.</title>
        <authorList>
            <person name="Anantharaman K."/>
            <person name="Brown C.T."/>
            <person name="Hug L.A."/>
            <person name="Sharon I."/>
            <person name="Castelle C.J."/>
            <person name="Probst A.J."/>
            <person name="Thomas B.C."/>
            <person name="Singh A."/>
            <person name="Wilkins M.J."/>
            <person name="Karaoz U."/>
            <person name="Brodie E.L."/>
            <person name="Williams K.H."/>
            <person name="Hubbard S.S."/>
            <person name="Banfield J.F."/>
        </authorList>
    </citation>
    <scope>NUCLEOTIDE SEQUENCE [LARGE SCALE GENOMIC DNA]</scope>
</reference>
<dbReference type="Proteomes" id="UP000176865">
    <property type="component" value="Unassembled WGS sequence"/>
</dbReference>
<feature type="domain" description="Bacterial spore germination immunoglobulin-like" evidence="1">
    <location>
        <begin position="282"/>
        <end position="354"/>
    </location>
</feature>
<evidence type="ECO:0000313" key="3">
    <source>
        <dbReference type="Proteomes" id="UP000176865"/>
    </source>
</evidence>
<dbReference type="AlphaFoldDB" id="A0A1F5EQ45"/>
<dbReference type="Pfam" id="PF10648">
    <property type="entry name" value="Gmad2"/>
    <property type="match status" value="1"/>
</dbReference>
<evidence type="ECO:0000259" key="1">
    <source>
        <dbReference type="Pfam" id="PF10648"/>
    </source>
</evidence>
<evidence type="ECO:0000313" key="2">
    <source>
        <dbReference type="EMBL" id="OGD69528.1"/>
    </source>
</evidence>
<proteinExistence type="predicted"/>
<name>A0A1F5EQ45_9BACT</name>